<proteinExistence type="predicted"/>
<dbReference type="EMBL" id="CM045879">
    <property type="protein sequence ID" value="KAI7939105.1"/>
    <property type="molecule type" value="Genomic_DNA"/>
</dbReference>
<keyword evidence="2" id="KW-1185">Reference proteome</keyword>
<name>A0ACC0DWB1_9BASI</name>
<accession>A0ACC0DWB1</accession>
<reference evidence="2" key="2">
    <citation type="journal article" date="2018" name="Mol. Plant Microbe Interact.">
        <title>Genome sequence resources for the wheat stripe rust pathogen (Puccinia striiformis f. sp. tritici) and the barley stripe rust pathogen (Puccinia striiformis f. sp. hordei).</title>
        <authorList>
            <person name="Xia C."/>
            <person name="Wang M."/>
            <person name="Yin C."/>
            <person name="Cornejo O.E."/>
            <person name="Hulbert S.H."/>
            <person name="Chen X."/>
        </authorList>
    </citation>
    <scope>NUCLEOTIDE SEQUENCE [LARGE SCALE GENOMIC DNA]</scope>
    <source>
        <strain evidence="2">93-210</strain>
    </source>
</reference>
<sequence>MGRFDLVHEEKKKELHSFKSHEFDGTTQIPFVLASARKMNWKLGMPVLLTEHSFMNGGLVSGMWLVITGMYNGFLKAQITSGEFKGDE</sequence>
<reference evidence="2" key="1">
    <citation type="journal article" date="2018" name="BMC Genomics">
        <title>Genomic insights into host adaptation between the wheat stripe rust pathogen (Puccinia striiformis f. sp. tritici) and the barley stripe rust pathogen (Puccinia striiformis f. sp. hordei).</title>
        <authorList>
            <person name="Xia C."/>
            <person name="Wang M."/>
            <person name="Yin C."/>
            <person name="Cornejo O.E."/>
            <person name="Hulbert S.H."/>
            <person name="Chen X."/>
        </authorList>
    </citation>
    <scope>NUCLEOTIDE SEQUENCE [LARGE SCALE GENOMIC DNA]</scope>
    <source>
        <strain evidence="2">93-210</strain>
    </source>
</reference>
<evidence type="ECO:0000313" key="2">
    <source>
        <dbReference type="Proteomes" id="UP001060170"/>
    </source>
</evidence>
<reference evidence="1 2" key="3">
    <citation type="journal article" date="2022" name="Microbiol. Spectr.">
        <title>Folding features and dynamics of 3D genome architecture in plant fungal pathogens.</title>
        <authorList>
            <person name="Xia C."/>
        </authorList>
    </citation>
    <scope>NUCLEOTIDE SEQUENCE [LARGE SCALE GENOMIC DNA]</scope>
    <source>
        <strain evidence="1 2">93-210</strain>
    </source>
</reference>
<comment type="caution">
    <text evidence="1">The sequence shown here is derived from an EMBL/GenBank/DDBJ whole genome shotgun (WGS) entry which is preliminary data.</text>
</comment>
<dbReference type="Proteomes" id="UP001060170">
    <property type="component" value="Chromosome 15"/>
</dbReference>
<organism evidence="1 2">
    <name type="scientific">Puccinia striiformis f. sp. tritici</name>
    <dbReference type="NCBI Taxonomy" id="168172"/>
    <lineage>
        <taxon>Eukaryota</taxon>
        <taxon>Fungi</taxon>
        <taxon>Dikarya</taxon>
        <taxon>Basidiomycota</taxon>
        <taxon>Pucciniomycotina</taxon>
        <taxon>Pucciniomycetes</taxon>
        <taxon>Pucciniales</taxon>
        <taxon>Pucciniaceae</taxon>
        <taxon>Puccinia</taxon>
    </lineage>
</organism>
<protein>
    <submittedName>
        <fullName evidence="1">Uncharacterized protein</fullName>
    </submittedName>
</protein>
<evidence type="ECO:0000313" key="1">
    <source>
        <dbReference type="EMBL" id="KAI7939105.1"/>
    </source>
</evidence>
<gene>
    <name evidence="1" type="ORF">MJO28_014684</name>
</gene>